<name>I5BSP5_9BACT</name>
<organism evidence="7 8">
    <name type="scientific">Nitritalea halalkaliphila LW7</name>
    <dbReference type="NCBI Taxonomy" id="1189621"/>
    <lineage>
        <taxon>Bacteria</taxon>
        <taxon>Pseudomonadati</taxon>
        <taxon>Bacteroidota</taxon>
        <taxon>Cytophagia</taxon>
        <taxon>Cytophagales</taxon>
        <taxon>Cyclobacteriaceae</taxon>
        <taxon>Nitritalea</taxon>
    </lineage>
</organism>
<dbReference type="Pfam" id="PF04357">
    <property type="entry name" value="TamB"/>
    <property type="match status" value="2"/>
</dbReference>
<dbReference type="PANTHER" id="PTHR30441:SF8">
    <property type="entry name" value="DUF748 DOMAIN-CONTAINING PROTEIN"/>
    <property type="match status" value="1"/>
</dbReference>
<dbReference type="InterPro" id="IPR052894">
    <property type="entry name" value="AsmA-related"/>
</dbReference>
<keyword evidence="4 5" id="KW-0472">Membrane</keyword>
<proteinExistence type="predicted"/>
<evidence type="ECO:0000313" key="7">
    <source>
        <dbReference type="EMBL" id="EIM72597.1"/>
    </source>
</evidence>
<evidence type="ECO:0000256" key="5">
    <source>
        <dbReference type="SAM" id="Phobius"/>
    </source>
</evidence>
<dbReference type="PANTHER" id="PTHR30441">
    <property type="entry name" value="DUF748 DOMAIN-CONTAINING PROTEIN"/>
    <property type="match status" value="1"/>
</dbReference>
<evidence type="ECO:0000256" key="2">
    <source>
        <dbReference type="ARBA" id="ARBA00022692"/>
    </source>
</evidence>
<comment type="subcellular location">
    <subcellularLocation>
        <location evidence="1">Membrane</location>
        <topology evidence="1">Single-pass membrane protein</topology>
    </subcellularLocation>
</comment>
<evidence type="ECO:0000313" key="8">
    <source>
        <dbReference type="Proteomes" id="UP000005551"/>
    </source>
</evidence>
<comment type="caution">
    <text evidence="7">The sequence shown here is derived from an EMBL/GenBank/DDBJ whole genome shotgun (WGS) entry which is preliminary data.</text>
</comment>
<keyword evidence="3 5" id="KW-1133">Transmembrane helix</keyword>
<dbReference type="EMBL" id="AJYA01000078">
    <property type="protein sequence ID" value="EIM72597.1"/>
    <property type="molecule type" value="Genomic_DNA"/>
</dbReference>
<evidence type="ECO:0000256" key="4">
    <source>
        <dbReference type="ARBA" id="ARBA00023136"/>
    </source>
</evidence>
<dbReference type="OrthoDB" id="9811276at2"/>
<protein>
    <recommendedName>
        <fullName evidence="6">Translocation and assembly module TamB C-terminal domain-containing protein</fullName>
    </recommendedName>
</protein>
<keyword evidence="2 5" id="KW-0812">Transmembrane</keyword>
<keyword evidence="8" id="KW-1185">Reference proteome</keyword>
<dbReference type="GO" id="GO:0090313">
    <property type="term" value="P:regulation of protein targeting to membrane"/>
    <property type="evidence" value="ECO:0007669"/>
    <property type="project" value="TreeGrafter"/>
</dbReference>
<evidence type="ECO:0000259" key="6">
    <source>
        <dbReference type="Pfam" id="PF04357"/>
    </source>
</evidence>
<feature type="transmembrane region" description="Helical" evidence="5">
    <location>
        <begin position="21"/>
        <end position="42"/>
    </location>
</feature>
<accession>I5BSP5</accession>
<feature type="domain" description="Translocation and assembly module TamB C-terminal" evidence="6">
    <location>
        <begin position="1037"/>
        <end position="1447"/>
    </location>
</feature>
<dbReference type="Proteomes" id="UP000005551">
    <property type="component" value="Unassembled WGS sequence"/>
</dbReference>
<dbReference type="GO" id="GO:0005886">
    <property type="term" value="C:plasma membrane"/>
    <property type="evidence" value="ECO:0007669"/>
    <property type="project" value="InterPro"/>
</dbReference>
<sequence>MENKAKVTKKLWNGLNAFLRFLLKGTLYLLLFLLLLLVALQLPTVQTFLSTQLTALLSERTGFRTEIDRVKIRWWDAVTLERVRIYDPQDSLMVNMREIYLDFSPRVLFDAEQPGIDEIRFKSGQVRLLQHEGVEGINLANFIFRIQELFASEKERTEQKQQRFYIGRVHFEEGSVDILNYGAEPLARGFDYNRLRFRELLTEAEKISLEGSTLSFQLNYLRGQEATAGVPIQQLQTHFTYTPTAIELDALYLRSNRTEIRDYLRFEYAKLSALSSFTREVQLFAKLSEANLDIKDLRYFSEQLPAIEDRLVLSGEITGTIEDLRSEQLLIRFGERSALFGEFSIRGLPSLSTTYFELALRNSVMYSSDLRPYVQEGTYPEVAKLRDIRFDTFFSGYTRDFQANGSFRTGIGQASGSIRYTHSGAEPTYQGRVQVRDLDLGRLLENPLLQKTSFNGRIRGEGLSIEKALLSVDADIQRLGIKGYTYTNIRTNATYGLDLFSGELQVADPNLKAAFSGTLDLRNGRDSVNLYASIDTAFLDRLNLLEKESFLSGEVDVDVQGLSLDAIEGIARFKNIRLGYEGRELSVDNFFFQSLFTGEGRTISLNSDLLVAAINGNFKVESLVQDVVALGQNYWAQLTNDREKLRNLSQAREAETYAIDLSVNLIEINPLMQLFVPDLGLSPNTSILGRFRQEAGTRQFELKTDIDTLRYGTNQLLKNDLQFITTKRMADNRVEAHLLLRSAEQSLSNGLIFSDASFLADWQGDTIDLRYQQVQESTASYIDLSADLQLFPRYSSLRLAPSTFQVMERIWRFEEENEIIIQPEGIFFDNVRLQQEQQFIALNGALRSDSDEVLELQIENFNLDFFNTLSLKTFTGTANGIFSLNRSEGRNDINGNLRLNRITINDFLLGDVELATYFAENTLNVNLENYREGQEVLALSGTLAGEENFLNLRARLQGARLDILEPFLEDYVREVDGTVSGDLLVGGSLGQPLVRGDARLEEGSFLLDYTQTRYALNGTIRFTDSSINLSGLTLRDTFGRNARIQGAIRHRFFSDLLLDLNADLRNVQLLNTDVRDNELFYGTAFATGNIRIDGPLSDIVFEARLRSEPNTAIYIPLGSSNVQAQEDFIRIFEVGDTLARESAADQRRERKNYRLNFSLDITPDAYAEIQVDPRTGEHIQGRGRGVLDLGIDNLGNFTMNGTYEITEAKYNFSLYNVIRREFSVEPGGRISWFGDPYEGVMDLRAFYQESVSLLSLQANAQGLESEDAQLRRRWPLRVLMRLNGNILSPDIDFDFDFSEFPEGNIQTYISAFKNRIQNDEQEKNRQVFSVIMMRSFSPEGQFSGVTNLASSNLSQLLSSQLNSFIAQVDQNLEVDIDLATIDQTALETFQLRVAYTFLDGRLRVTRDGGFTDLQGNADINSIAGDWQAEYLLTQDGRYRMRIYNRNNFNTFTSLSLAQNVATYGVSLSQTLAFNSFRELFNRIRNRITEDGPTAPERPNPFDADLLFRSEEEGWIPIDLQQLPRPKD</sequence>
<dbReference type="GO" id="GO:0009306">
    <property type="term" value="P:protein secretion"/>
    <property type="evidence" value="ECO:0007669"/>
    <property type="project" value="InterPro"/>
</dbReference>
<feature type="domain" description="Translocation and assembly module TamB C-terminal" evidence="6">
    <location>
        <begin position="839"/>
        <end position="1027"/>
    </location>
</feature>
<reference evidence="7 8" key="1">
    <citation type="submission" date="2012-05" db="EMBL/GenBank/DDBJ databases">
        <title>Genome sequence of Nitritalea halalkaliphila LW7.</title>
        <authorList>
            <person name="Jangir P.K."/>
            <person name="Singh A."/>
            <person name="Shivaji S."/>
            <person name="Sharma R."/>
        </authorList>
    </citation>
    <scope>NUCLEOTIDE SEQUENCE [LARGE SCALE GENOMIC DNA]</scope>
    <source>
        <strain evidence="7 8">LW7</strain>
    </source>
</reference>
<dbReference type="PATRIC" id="fig|1189621.3.peg.4057"/>
<gene>
    <name evidence="7" type="ORF">A3SI_19511</name>
</gene>
<dbReference type="InterPro" id="IPR007452">
    <property type="entry name" value="TamB_C"/>
</dbReference>
<evidence type="ECO:0000256" key="3">
    <source>
        <dbReference type="ARBA" id="ARBA00022989"/>
    </source>
</evidence>
<evidence type="ECO:0000256" key="1">
    <source>
        <dbReference type="ARBA" id="ARBA00004167"/>
    </source>
</evidence>
<dbReference type="RefSeq" id="WP_009057525.1">
    <property type="nucleotide sequence ID" value="NZ_AJYA01000078.1"/>
</dbReference>
<dbReference type="STRING" id="1189621.A3SI_19511"/>